<dbReference type="GO" id="GO:0030688">
    <property type="term" value="C:preribosome, small subunit precursor"/>
    <property type="evidence" value="ECO:0007669"/>
    <property type="project" value="EnsemblFungi"/>
</dbReference>
<evidence type="ECO:0000256" key="3">
    <source>
        <dbReference type="ARBA" id="ARBA00023242"/>
    </source>
</evidence>
<feature type="region of interest" description="Disordered" evidence="4">
    <location>
        <begin position="1"/>
        <end position="32"/>
    </location>
</feature>
<evidence type="ECO:0000256" key="4">
    <source>
        <dbReference type="SAM" id="MobiDB-lite"/>
    </source>
</evidence>
<dbReference type="InterPro" id="IPR052087">
    <property type="entry name" value="RRP12"/>
</dbReference>
<feature type="compositionally biased region" description="Acidic residues" evidence="4">
    <location>
        <begin position="974"/>
        <end position="984"/>
    </location>
</feature>
<dbReference type="InterPro" id="IPR016024">
    <property type="entry name" value="ARM-type_fold"/>
</dbReference>
<dbReference type="InterPro" id="IPR057860">
    <property type="entry name" value="HEAT_RRP12_N"/>
</dbReference>
<evidence type="ECO:0000259" key="5">
    <source>
        <dbReference type="Pfam" id="PF08161"/>
    </source>
</evidence>
<keyword evidence="8" id="KW-1185">Reference proteome</keyword>
<dbReference type="Pfam" id="PF25772">
    <property type="entry name" value="HEAT_RRP12_N"/>
    <property type="match status" value="1"/>
</dbReference>
<evidence type="ECO:0000313" key="7">
    <source>
        <dbReference type="EMBL" id="OZJ02702.1"/>
    </source>
</evidence>
<dbReference type="AlphaFoldDB" id="A0A261XWH3"/>
<dbReference type="InterPro" id="IPR012978">
    <property type="entry name" value="HEAT_RRP12"/>
</dbReference>
<dbReference type="GO" id="GO:0005634">
    <property type="term" value="C:nucleus"/>
    <property type="evidence" value="ECO:0007669"/>
    <property type="project" value="UniProtKB-SubCell"/>
</dbReference>
<reference evidence="7 8" key="1">
    <citation type="journal article" date="2017" name="Mycologia">
        <title>Bifiguratus adelaidae, gen. et sp. nov., a new member of Mucoromycotina in endophytic and soil-dwelling habitats.</title>
        <authorList>
            <person name="Torres-Cruz T.J."/>
            <person name="Billingsley Tobias T.L."/>
            <person name="Almatruk M."/>
            <person name="Hesse C."/>
            <person name="Kuske C.R."/>
            <person name="Desiro A."/>
            <person name="Benucci G.M."/>
            <person name="Bonito G."/>
            <person name="Stajich J.E."/>
            <person name="Dunlap C."/>
            <person name="Arnold A.E."/>
            <person name="Porras-Alfaro A."/>
        </authorList>
    </citation>
    <scope>NUCLEOTIDE SEQUENCE [LARGE SCALE GENOMIC DNA]</scope>
    <source>
        <strain evidence="7 8">AZ0501</strain>
    </source>
</reference>
<comment type="subcellular location">
    <subcellularLocation>
        <location evidence="1">Nucleus</location>
    </subcellularLocation>
</comment>
<dbReference type="PANTHER" id="PTHR48287">
    <property type="entry name" value="ARM REPEAT SUPERFAMILY PROTEIN"/>
    <property type="match status" value="1"/>
</dbReference>
<feature type="region of interest" description="Disordered" evidence="4">
    <location>
        <begin position="1115"/>
        <end position="1163"/>
    </location>
</feature>
<dbReference type="Proteomes" id="UP000242875">
    <property type="component" value="Unassembled WGS sequence"/>
</dbReference>
<dbReference type="Gene3D" id="1.25.10.10">
    <property type="entry name" value="Leucine-rich Repeat Variant"/>
    <property type="match status" value="1"/>
</dbReference>
<comment type="caution">
    <text evidence="7">The sequence shown here is derived from an EMBL/GenBank/DDBJ whole genome shotgun (WGS) entry which is preliminary data.</text>
</comment>
<feature type="domain" description="RRP12 N-terminal HEAT" evidence="6">
    <location>
        <begin position="22"/>
        <end position="243"/>
    </location>
</feature>
<dbReference type="Pfam" id="PF08161">
    <property type="entry name" value="RRP12_HEAT"/>
    <property type="match status" value="1"/>
</dbReference>
<feature type="compositionally biased region" description="Polar residues" evidence="4">
    <location>
        <begin position="19"/>
        <end position="32"/>
    </location>
</feature>
<evidence type="ECO:0000256" key="1">
    <source>
        <dbReference type="ARBA" id="ARBA00004123"/>
    </source>
</evidence>
<dbReference type="PANTHER" id="PTHR48287:SF1">
    <property type="entry name" value="ARM REPEAT SUPERFAMILY PROTEIN"/>
    <property type="match status" value="1"/>
</dbReference>
<sequence>MEEQLAKIRPQIHSKLENQKQATTEETLDEQQTPRIPTAYYAALLTTLDGQIASPVAAPILYLLDIVLPHVPQSISRQRFTETLTILLTALKSHTTEAPIVRSVLGCLEALIIAQDGPTWKQPTTRKAFQALIMLCNDGRPKVRKRAQDAVRNVVTTPPLPMVVHPAAGMVADWCLQSLSNMKKRDESGSAIHVLTLLKHVVVMLPAQHFNPLCETLLQLPKMNNAFLTIAAFEVFESLFGSESISFDEDKFVQVLRALLELKPSGNDEQVLPAWLNIVASGMTSYYRINPNECTTQVPQLFSIIFADFHSGIPKINTSIAQCLSTVVRCITDDFITEATTHKKHGLKSMIKLAEDGLSIHYQDAWAEVLVVIQALFKRLRRSGANLMKGVLSAVGELRLSPDDLIKPSLDATLGAAITHAGPAAVLAVLPLNLETPTNTKSIGRAFMLPLLKEHIMNTEMAYFSQELMPLADRLLQKSHEFSDAGRAIESKIYDTLFQQIWSLVPGFCDLPTDLPQAFTMPVAEKFSKVLYSHPDLRPAICQGLGQLIVKNNQLAKSDAEEDHLRQAYGLTKQNGQKNIELMRSFAANYLAVFFNIYSQTVPMYRSYLSDVITTFLSITSEQDIRTTYAKVSGLLKDALEQPSNYSAANDPSVPPPMSHTMLDLAISMAPFLDHVSAQSLYQTATSLLAREDEPQIQKKAYKVLNQMATCTMGKHVLQENIEDLQSKLLESTTAVTPSSRKDRLQILIYTVDLLPTSDLHLIPSILSEAVLCTKEVNERSRDLAYELLVDMGRKMAAGGTVVNSKVEGMEEGVQDVTATIGEYFLMVTAGLAGSTPHMISASVASLSRLLFEFKDSLAPNLVSDLLSTMHHFVISSNREIVKSSLGFVKVAIVSLEPALLQNHLGDIVKGILTWSHEHKSHFKAKVRHIFERLIRRFGYEEIDKYVPEDDKKLLINIRKRRERAKRKKQGAMEVEDEDMEEDEPQAKPASQYNNAYEDALYGSESELESDTEEAMPVRNGANKAPKSKKEAVQSFIREDEEGPLDFLDRAVVGKVTSSKPDTYAKKAARVQSMLNAFASGEDGRMVINETDSEAEAAEEEDDSEEKENYYMEAQRSADGFTRGQGNRIKFNKRQRDADDDMMDVDIETSSKAKKKKGRDIQRIGAEFKAKRAGGDVKRKGKPDPYAYVPLTKVIKKKGKHQKMSFTGKLNK</sequence>
<feature type="compositionally biased region" description="Acidic residues" evidence="4">
    <location>
        <begin position="1138"/>
        <end position="1147"/>
    </location>
</feature>
<dbReference type="EMBL" id="MVBO01000131">
    <property type="protein sequence ID" value="OZJ02702.1"/>
    <property type="molecule type" value="Genomic_DNA"/>
</dbReference>
<feature type="region of interest" description="Disordered" evidence="4">
    <location>
        <begin position="966"/>
        <end position="1031"/>
    </location>
</feature>
<protein>
    <submittedName>
        <fullName evidence="7">Uncharacterized protein</fullName>
    </submittedName>
</protein>
<proteinExistence type="inferred from homology"/>
<dbReference type="InterPro" id="IPR011989">
    <property type="entry name" value="ARM-like"/>
</dbReference>
<evidence type="ECO:0000313" key="8">
    <source>
        <dbReference type="Proteomes" id="UP000242875"/>
    </source>
</evidence>
<dbReference type="GO" id="GO:0000462">
    <property type="term" value="P:maturation of SSU-rRNA from tricistronic rRNA transcript (SSU-rRNA, 5.8S rRNA, LSU-rRNA)"/>
    <property type="evidence" value="ECO:0007669"/>
    <property type="project" value="EnsemblFungi"/>
</dbReference>
<evidence type="ECO:0000259" key="6">
    <source>
        <dbReference type="Pfam" id="PF25772"/>
    </source>
</evidence>
<comment type="similarity">
    <text evidence="2">Belongs to the RRP12 family.</text>
</comment>
<keyword evidence="3" id="KW-0539">Nucleus</keyword>
<evidence type="ECO:0000256" key="2">
    <source>
        <dbReference type="ARBA" id="ARBA00007690"/>
    </source>
</evidence>
<name>A0A261XWH3_9FUNG</name>
<accession>A0A261XWH3</accession>
<feature type="domain" description="RRP12 HEAT" evidence="5">
    <location>
        <begin position="314"/>
        <end position="601"/>
    </location>
</feature>
<dbReference type="OrthoDB" id="2192888at2759"/>
<organism evidence="7 8">
    <name type="scientific">Bifiguratus adelaidae</name>
    <dbReference type="NCBI Taxonomy" id="1938954"/>
    <lineage>
        <taxon>Eukaryota</taxon>
        <taxon>Fungi</taxon>
        <taxon>Fungi incertae sedis</taxon>
        <taxon>Mucoromycota</taxon>
        <taxon>Mucoromycotina</taxon>
        <taxon>Endogonomycetes</taxon>
        <taxon>Endogonales</taxon>
        <taxon>Endogonales incertae sedis</taxon>
        <taxon>Bifiguratus</taxon>
    </lineage>
</organism>
<dbReference type="SUPFAM" id="SSF48371">
    <property type="entry name" value="ARM repeat"/>
    <property type="match status" value="1"/>
</dbReference>
<gene>
    <name evidence="7" type="ORF">BZG36_03856</name>
</gene>